<name>A0ACC0IVJ9_9ERIC</name>
<dbReference type="EMBL" id="CM045760">
    <property type="protein sequence ID" value="KAI8028181.1"/>
    <property type="molecule type" value="Genomic_DNA"/>
</dbReference>
<gene>
    <name evidence="1" type="ORF">LOK49_LG02G03616</name>
</gene>
<evidence type="ECO:0000313" key="2">
    <source>
        <dbReference type="Proteomes" id="UP001060215"/>
    </source>
</evidence>
<keyword evidence="2" id="KW-1185">Reference proteome</keyword>
<accession>A0ACC0IVJ9</accession>
<reference evidence="1 2" key="1">
    <citation type="journal article" date="2022" name="Plant J.">
        <title>Chromosome-level genome of Camellia lanceoleosa provides a valuable resource for understanding genome evolution and self-incompatibility.</title>
        <authorList>
            <person name="Gong W."/>
            <person name="Xiao S."/>
            <person name="Wang L."/>
            <person name="Liao Z."/>
            <person name="Chang Y."/>
            <person name="Mo W."/>
            <person name="Hu G."/>
            <person name="Li W."/>
            <person name="Zhao G."/>
            <person name="Zhu H."/>
            <person name="Hu X."/>
            <person name="Ji K."/>
            <person name="Xiang X."/>
            <person name="Song Q."/>
            <person name="Yuan D."/>
            <person name="Jin S."/>
            <person name="Zhang L."/>
        </authorList>
    </citation>
    <scope>NUCLEOTIDE SEQUENCE [LARGE SCALE GENOMIC DNA]</scope>
    <source>
        <strain evidence="1">SQ_2022a</strain>
    </source>
</reference>
<dbReference type="Proteomes" id="UP001060215">
    <property type="component" value="Chromosome 3"/>
</dbReference>
<comment type="caution">
    <text evidence="1">The sequence shown here is derived from an EMBL/GenBank/DDBJ whole genome shotgun (WGS) entry which is preliminary data.</text>
</comment>
<proteinExistence type="predicted"/>
<sequence length="155" mass="18169">MMSAFPHINADHSASPNFEKSSEDEDHLIRSTKKIKSANLVEDQPMEPKMVMETEELGENSRMQDPSPPQPSLPKSFKAALTESKTRDYFFDDRVELFLSDEEDEQQEDQKGGPWVIMDHYLTMRRWEPNFKPSEALETKTPIWVRFPELPIEYY</sequence>
<evidence type="ECO:0000313" key="1">
    <source>
        <dbReference type="EMBL" id="KAI8028181.1"/>
    </source>
</evidence>
<organism evidence="1 2">
    <name type="scientific">Camellia lanceoleosa</name>
    <dbReference type="NCBI Taxonomy" id="1840588"/>
    <lineage>
        <taxon>Eukaryota</taxon>
        <taxon>Viridiplantae</taxon>
        <taxon>Streptophyta</taxon>
        <taxon>Embryophyta</taxon>
        <taxon>Tracheophyta</taxon>
        <taxon>Spermatophyta</taxon>
        <taxon>Magnoliopsida</taxon>
        <taxon>eudicotyledons</taxon>
        <taxon>Gunneridae</taxon>
        <taxon>Pentapetalae</taxon>
        <taxon>asterids</taxon>
        <taxon>Ericales</taxon>
        <taxon>Theaceae</taxon>
        <taxon>Camellia</taxon>
    </lineage>
</organism>
<protein>
    <submittedName>
        <fullName evidence="1">Uncharacterized protein</fullName>
    </submittedName>
</protein>